<evidence type="ECO:0008006" key="2">
    <source>
        <dbReference type="Google" id="ProtNLM"/>
    </source>
</evidence>
<proteinExistence type="predicted"/>
<sequence>MKCQPLNFRGTEGVVGLSRWVKKMESVFHISGCAIENQVKFATCTMLDAALTWWNGHVKGNDVGGYTQRFQELALMCTKFLSDEIEKVDKYISELLDNIHGNVMSVRPKTLDFAIELANDLMDQKLCTYTERQAENKRKLDNNNQDQQQLLKKQNVVQACAVGSGEKKPYEGSKPLCPK</sequence>
<dbReference type="AlphaFoldDB" id="A0A6L2LVI0"/>
<protein>
    <recommendedName>
        <fullName evidence="2">Reverse transcriptase domain-containing protein</fullName>
    </recommendedName>
</protein>
<organism evidence="1">
    <name type="scientific">Tanacetum cinerariifolium</name>
    <name type="common">Dalmatian daisy</name>
    <name type="synonym">Chrysanthemum cinerariifolium</name>
    <dbReference type="NCBI Taxonomy" id="118510"/>
    <lineage>
        <taxon>Eukaryota</taxon>
        <taxon>Viridiplantae</taxon>
        <taxon>Streptophyta</taxon>
        <taxon>Embryophyta</taxon>
        <taxon>Tracheophyta</taxon>
        <taxon>Spermatophyta</taxon>
        <taxon>Magnoliopsida</taxon>
        <taxon>eudicotyledons</taxon>
        <taxon>Gunneridae</taxon>
        <taxon>Pentapetalae</taxon>
        <taxon>asterids</taxon>
        <taxon>campanulids</taxon>
        <taxon>Asterales</taxon>
        <taxon>Asteraceae</taxon>
        <taxon>Asteroideae</taxon>
        <taxon>Anthemideae</taxon>
        <taxon>Anthemidinae</taxon>
        <taxon>Tanacetum</taxon>
    </lineage>
</organism>
<reference evidence="1" key="1">
    <citation type="journal article" date="2019" name="Sci. Rep.">
        <title>Draft genome of Tanacetum cinerariifolium, the natural source of mosquito coil.</title>
        <authorList>
            <person name="Yamashiro T."/>
            <person name="Shiraishi A."/>
            <person name="Satake H."/>
            <person name="Nakayama K."/>
        </authorList>
    </citation>
    <scope>NUCLEOTIDE SEQUENCE</scope>
</reference>
<dbReference type="EMBL" id="BKCJ010005238">
    <property type="protein sequence ID" value="GEU65628.1"/>
    <property type="molecule type" value="Genomic_DNA"/>
</dbReference>
<accession>A0A6L2LVI0</accession>
<gene>
    <name evidence="1" type="ORF">Tci_037606</name>
</gene>
<name>A0A6L2LVI0_TANCI</name>
<comment type="caution">
    <text evidence="1">The sequence shown here is derived from an EMBL/GenBank/DDBJ whole genome shotgun (WGS) entry which is preliminary data.</text>
</comment>
<evidence type="ECO:0000313" key="1">
    <source>
        <dbReference type="EMBL" id="GEU65628.1"/>
    </source>
</evidence>